<dbReference type="GO" id="GO:0005524">
    <property type="term" value="F:ATP binding"/>
    <property type="evidence" value="ECO:0007669"/>
    <property type="project" value="UniProtKB-KW"/>
</dbReference>
<feature type="domain" description="ABC transporter" evidence="5">
    <location>
        <begin position="8"/>
        <end position="256"/>
    </location>
</feature>
<dbReference type="InterPro" id="IPR003439">
    <property type="entry name" value="ABC_transporter-like_ATP-bd"/>
</dbReference>
<name>A0A0C6P9B4_BORBO</name>
<dbReference type="SUPFAM" id="SSF50331">
    <property type="entry name" value="MOP-like"/>
    <property type="match status" value="1"/>
</dbReference>
<dbReference type="PROSITE" id="PS00211">
    <property type="entry name" value="ABC_TRANSPORTER_1"/>
    <property type="match status" value="1"/>
</dbReference>
<dbReference type="AlphaFoldDB" id="A0A0C6P9B4"/>
<dbReference type="Gene3D" id="3.40.50.300">
    <property type="entry name" value="P-loop containing nucleotide triphosphate hydrolases"/>
    <property type="match status" value="1"/>
</dbReference>
<keyword evidence="1" id="KW-0813">Transport</keyword>
<dbReference type="GO" id="GO:0016887">
    <property type="term" value="F:ATP hydrolysis activity"/>
    <property type="evidence" value="ECO:0007669"/>
    <property type="project" value="InterPro"/>
</dbReference>
<dbReference type="PROSITE" id="PS50893">
    <property type="entry name" value="ABC_TRANSPORTER_2"/>
    <property type="match status" value="1"/>
</dbReference>
<dbReference type="InterPro" id="IPR003593">
    <property type="entry name" value="AAA+_ATPase"/>
</dbReference>
<dbReference type="PANTHER" id="PTHR43875">
    <property type="entry name" value="MALTODEXTRIN IMPORT ATP-BINDING PROTEIN MSMX"/>
    <property type="match status" value="1"/>
</dbReference>
<dbReference type="KEGG" id="bbh:BN112_4257"/>
<dbReference type="OrthoDB" id="5298774at2"/>
<evidence type="ECO:0000256" key="2">
    <source>
        <dbReference type="ARBA" id="ARBA00022475"/>
    </source>
</evidence>
<evidence type="ECO:0000313" key="6">
    <source>
        <dbReference type="EMBL" id="CCJ56171.1"/>
    </source>
</evidence>
<keyword evidence="4 6" id="KW-0067">ATP-binding</keyword>
<gene>
    <name evidence="6" type="ORF">BN112_4257</name>
</gene>
<reference evidence="6 7" key="1">
    <citation type="journal article" date="2012" name="BMC Genomics">
        <title>Comparative genomics of the classical Bordetella subspecies: the evolution and exchange of virulence-associated diversity amongst closely related pathogens.</title>
        <authorList>
            <person name="Park J."/>
            <person name="Zhang Y."/>
            <person name="Buboltz A.M."/>
            <person name="Zhang X."/>
            <person name="Schuster S.C."/>
            <person name="Ahuja U."/>
            <person name="Liu M."/>
            <person name="Miller J.F."/>
            <person name="Sebaihia M."/>
            <person name="Bentley S.D."/>
            <person name="Parkhill J."/>
            <person name="Harvill E.T."/>
        </authorList>
    </citation>
    <scope>NUCLEOTIDE SEQUENCE [LARGE SCALE GENOMIC DNA]</scope>
    <source>
        <strain evidence="6 7">253</strain>
    </source>
</reference>
<accession>A0A0C6P9B4</accession>
<dbReference type="Proteomes" id="UP000007564">
    <property type="component" value="Chromosome"/>
</dbReference>
<dbReference type="InterPro" id="IPR017871">
    <property type="entry name" value="ABC_transporter-like_CS"/>
</dbReference>
<dbReference type="InterPro" id="IPR008995">
    <property type="entry name" value="Mo/tungstate-bd_C_term_dom"/>
</dbReference>
<evidence type="ECO:0000256" key="1">
    <source>
        <dbReference type="ARBA" id="ARBA00022448"/>
    </source>
</evidence>
<keyword evidence="2" id="KW-1003">Cell membrane</keyword>
<dbReference type="HOGENOM" id="CLU_000604_1_1_4"/>
<keyword evidence="3" id="KW-0547">Nucleotide-binding</keyword>
<organism evidence="6 7">
    <name type="scientific">Bordetella bronchiseptica 253</name>
    <dbReference type="NCBI Taxonomy" id="568707"/>
    <lineage>
        <taxon>Bacteria</taxon>
        <taxon>Pseudomonadati</taxon>
        <taxon>Pseudomonadota</taxon>
        <taxon>Betaproteobacteria</taxon>
        <taxon>Burkholderiales</taxon>
        <taxon>Alcaligenaceae</taxon>
        <taxon>Bordetella</taxon>
    </lineage>
</organism>
<dbReference type="Pfam" id="PF00005">
    <property type="entry name" value="ABC_tran"/>
    <property type="match status" value="1"/>
</dbReference>
<protein>
    <submittedName>
        <fullName evidence="6">ABC transport protein, ATP-binding component</fullName>
    </submittedName>
</protein>
<sequence length="375" mass="41491">MKSTSTAIQLNSVSKSYGGSPILDDISLAIAPGEFVVILGESGCGKSTLLKIIAGLEQPTSGAVRIGDAVMTDVPPKDRRLAMVFQSYALYPHLKVWENISFPIKMSLWKYAYSLPLFGRLFPNRKRILKTMREAAERAAGKVRLTPLLDRKPRALSGGQRQRVALARAIVDGREICLMDEPLSNLDAQLRASTRREIADLHRDLGHTIVYVTHDQTEAMTMGTRVILMREGRIEQDGAPAELYEQPATTYAAEFLGSPRINFMRVASAQFSQAAAQAVVTLGDGRCPLDPHGDLLIGVRPDHLEITPDAQGEFLFLSSEYLGGKTIVSLKRESGETMVQAFGSDRLDRAQRYSVRFEGRHAMCFDPQSGRRIRE</sequence>
<dbReference type="RefSeq" id="WP_003814522.1">
    <property type="nucleotide sequence ID" value="NC_019382.1"/>
</dbReference>
<dbReference type="InterPro" id="IPR027417">
    <property type="entry name" value="P-loop_NTPase"/>
</dbReference>
<dbReference type="EMBL" id="HE965806">
    <property type="protein sequence ID" value="CCJ56171.1"/>
    <property type="molecule type" value="Genomic_DNA"/>
</dbReference>
<dbReference type="SMART" id="SM00382">
    <property type="entry name" value="AAA"/>
    <property type="match status" value="1"/>
</dbReference>
<evidence type="ECO:0000259" key="5">
    <source>
        <dbReference type="PROSITE" id="PS50893"/>
    </source>
</evidence>
<dbReference type="InterPro" id="IPR047641">
    <property type="entry name" value="ABC_transpr_MalK/UgpC-like"/>
</dbReference>
<evidence type="ECO:0000256" key="3">
    <source>
        <dbReference type="ARBA" id="ARBA00022741"/>
    </source>
</evidence>
<dbReference type="GO" id="GO:0055052">
    <property type="term" value="C:ATP-binding cassette (ABC) transporter complex, substrate-binding subunit-containing"/>
    <property type="evidence" value="ECO:0007669"/>
    <property type="project" value="TreeGrafter"/>
</dbReference>
<keyword evidence="2" id="KW-0472">Membrane</keyword>
<dbReference type="PANTHER" id="PTHR43875:SF1">
    <property type="entry name" value="OSMOPROTECTIVE COMPOUNDS UPTAKE ATP-BINDING PROTEIN GGTA"/>
    <property type="match status" value="1"/>
</dbReference>
<evidence type="ECO:0000313" key="7">
    <source>
        <dbReference type="Proteomes" id="UP000007564"/>
    </source>
</evidence>
<dbReference type="Gene3D" id="2.40.50.100">
    <property type="match status" value="1"/>
</dbReference>
<dbReference type="GO" id="GO:0140359">
    <property type="term" value="F:ABC-type transporter activity"/>
    <property type="evidence" value="ECO:0007669"/>
    <property type="project" value="UniProtKB-ARBA"/>
</dbReference>
<proteinExistence type="predicted"/>
<evidence type="ECO:0000256" key="4">
    <source>
        <dbReference type="ARBA" id="ARBA00022840"/>
    </source>
</evidence>
<dbReference type="FunFam" id="3.40.50.300:FF:000042">
    <property type="entry name" value="Maltose/maltodextrin ABC transporter, ATP-binding protein"/>
    <property type="match status" value="1"/>
</dbReference>
<dbReference type="SUPFAM" id="SSF52540">
    <property type="entry name" value="P-loop containing nucleoside triphosphate hydrolases"/>
    <property type="match status" value="1"/>
</dbReference>